<dbReference type="SUPFAM" id="SSF52279">
    <property type="entry name" value="Beta-D-glucan exohydrolase, C-terminal domain"/>
    <property type="match status" value="1"/>
</dbReference>
<evidence type="ECO:0000256" key="3">
    <source>
        <dbReference type="ARBA" id="ARBA00023295"/>
    </source>
</evidence>
<comment type="similarity">
    <text evidence="1">Belongs to the glycosyl hydrolase 3 family.</text>
</comment>
<evidence type="ECO:0000313" key="6">
    <source>
        <dbReference type="EMBL" id="MDA3731328.1"/>
    </source>
</evidence>
<evidence type="ECO:0000313" key="7">
    <source>
        <dbReference type="Proteomes" id="UP001169242"/>
    </source>
</evidence>
<keyword evidence="2 6" id="KW-0378">Hydrolase</keyword>
<comment type="caution">
    <text evidence="6">The sequence shown here is derived from an EMBL/GenBank/DDBJ whole genome shotgun (WGS) entry which is preliminary data.</text>
</comment>
<reference evidence="6" key="1">
    <citation type="journal article" date="2023" name="Int. J. Syst. Evol. Microbiol.">
        <title>&lt;i&gt;Holtiella tumoricola&lt;/i&gt; gen. nov. sp. nov., isolated from a human clinical sample.</title>
        <authorList>
            <person name="Allen-Vercoe E."/>
            <person name="Daigneault M.C."/>
            <person name="Vancuren S.J."/>
            <person name="Cochrane K."/>
            <person name="O'Neal L.L."/>
            <person name="Sankaranarayanan K."/>
            <person name="Lawson P.A."/>
        </authorList>
    </citation>
    <scope>NUCLEOTIDE SEQUENCE</scope>
    <source>
        <strain evidence="6">CC70A</strain>
    </source>
</reference>
<dbReference type="InterPro" id="IPR017853">
    <property type="entry name" value="GH"/>
</dbReference>
<dbReference type="GO" id="GO:0004553">
    <property type="term" value="F:hydrolase activity, hydrolyzing O-glycosyl compounds"/>
    <property type="evidence" value="ECO:0007669"/>
    <property type="project" value="InterPro"/>
</dbReference>
<dbReference type="Proteomes" id="UP001169242">
    <property type="component" value="Unassembled WGS sequence"/>
</dbReference>
<dbReference type="SUPFAM" id="SSF51445">
    <property type="entry name" value="(Trans)glycosidases"/>
    <property type="match status" value="1"/>
</dbReference>
<dbReference type="PANTHER" id="PTHR30480">
    <property type="entry name" value="BETA-HEXOSAMINIDASE-RELATED"/>
    <property type="match status" value="1"/>
</dbReference>
<keyword evidence="3" id="KW-0326">Glycosidase</keyword>
<feature type="domain" description="Glycoside hydrolase family 3 C-terminal" evidence="5">
    <location>
        <begin position="364"/>
        <end position="521"/>
    </location>
</feature>
<protein>
    <submittedName>
        <fullName evidence="6">Glycoside hydrolase family 3 C-terminal domain-containing protein</fullName>
    </submittedName>
</protein>
<keyword evidence="7" id="KW-1185">Reference proteome</keyword>
<dbReference type="InterPro" id="IPR002772">
    <property type="entry name" value="Glyco_hydro_3_C"/>
</dbReference>
<gene>
    <name evidence="6" type="ORF">PBV87_07530</name>
</gene>
<accession>A0AA42J0M5</accession>
<organism evidence="6 7">
    <name type="scientific">Holtiella tumoricola</name>
    <dbReference type="NCBI Taxonomy" id="3018743"/>
    <lineage>
        <taxon>Bacteria</taxon>
        <taxon>Bacillati</taxon>
        <taxon>Bacillota</taxon>
        <taxon>Clostridia</taxon>
        <taxon>Lachnospirales</taxon>
        <taxon>Cellulosilyticaceae</taxon>
        <taxon>Holtiella</taxon>
    </lineage>
</organism>
<evidence type="ECO:0000259" key="4">
    <source>
        <dbReference type="Pfam" id="PF00933"/>
    </source>
</evidence>
<dbReference type="InterPro" id="IPR001764">
    <property type="entry name" value="Glyco_hydro_3_N"/>
</dbReference>
<dbReference type="GO" id="GO:0009254">
    <property type="term" value="P:peptidoglycan turnover"/>
    <property type="evidence" value="ECO:0007669"/>
    <property type="project" value="TreeGrafter"/>
</dbReference>
<dbReference type="Pfam" id="PF01915">
    <property type="entry name" value="Glyco_hydro_3_C"/>
    <property type="match status" value="1"/>
</dbReference>
<evidence type="ECO:0000256" key="1">
    <source>
        <dbReference type="ARBA" id="ARBA00005336"/>
    </source>
</evidence>
<dbReference type="InterPro" id="IPR050226">
    <property type="entry name" value="NagZ_Beta-hexosaminidase"/>
</dbReference>
<dbReference type="Gene3D" id="3.20.20.300">
    <property type="entry name" value="Glycoside hydrolase, family 3, N-terminal domain"/>
    <property type="match status" value="1"/>
</dbReference>
<dbReference type="EMBL" id="JAQIFT010000032">
    <property type="protein sequence ID" value="MDA3731328.1"/>
    <property type="molecule type" value="Genomic_DNA"/>
</dbReference>
<dbReference type="AlphaFoldDB" id="A0AA42J0M5"/>
<evidence type="ECO:0000259" key="5">
    <source>
        <dbReference type="Pfam" id="PF01915"/>
    </source>
</evidence>
<dbReference type="Pfam" id="PF00933">
    <property type="entry name" value="Glyco_hydro_3"/>
    <property type="match status" value="1"/>
</dbReference>
<dbReference type="RefSeq" id="WP_271011721.1">
    <property type="nucleotide sequence ID" value="NZ_JAQIFT010000032.1"/>
</dbReference>
<dbReference type="Gene3D" id="3.40.50.1700">
    <property type="entry name" value="Glycoside hydrolase family 3 C-terminal domain"/>
    <property type="match status" value="1"/>
</dbReference>
<feature type="domain" description="Glycoside hydrolase family 3 N-terminal" evidence="4">
    <location>
        <begin position="3"/>
        <end position="325"/>
    </location>
</feature>
<evidence type="ECO:0000256" key="2">
    <source>
        <dbReference type="ARBA" id="ARBA00022801"/>
    </source>
</evidence>
<dbReference type="PANTHER" id="PTHR30480:SF16">
    <property type="entry name" value="GLYCOSIDE HYDROLASE FAMILY 3 DOMAIN PROTEIN"/>
    <property type="match status" value="1"/>
</dbReference>
<dbReference type="GO" id="GO:0005975">
    <property type="term" value="P:carbohydrate metabolic process"/>
    <property type="evidence" value="ECO:0007669"/>
    <property type="project" value="InterPro"/>
</dbReference>
<proteinExistence type="inferred from homology"/>
<dbReference type="InterPro" id="IPR036962">
    <property type="entry name" value="Glyco_hydro_3_N_sf"/>
</dbReference>
<sequence>MNLAQKIGQLLVVGFKGTTVNEEIYELITQYHVGNIILFEDNCQCAEQVFHLIQELQKIAIKSNGVPLFVTIDQENGIVTRIYDGVTVFPGNMAQAAGATLEETKQIAYATGVGLKALGINFNLAPSLDVNNNPHNPVIGIRSFGETANDVAMRGNAYIEGLQQAGIIATAKHFPGHGDTSIDSHLALPVVAHEKERLNKVELYPFKEAIKMGVKAIMIAHIRFMAYEKEEVPATLSYPIVTKLLREELGYQGLIITDCMEMKAIDTEWGTAKAVPMAIQAGADLICISHTKEKQLEAIQEIYQAIEEGRIDEARLDQSLECILKAKREWNSTQFMDMTYEEARKYLYQEDYEKLAKKVSLESITVVKNEGVIPIRARDILVIAPNGRVLTGADGTRIAPNFATFFKERISDRKVEAYEIDNLPTKEQVEEAVKKAKERELIICCTHNGILAATQLELVRKVTAINPNVILLPMRTPYDIEVLEEVKGCLLSYEYTTKAMESLIQVLMGKAESKGKLPVTLK</sequence>
<name>A0AA42J0M5_9FIRM</name>
<dbReference type="InterPro" id="IPR036881">
    <property type="entry name" value="Glyco_hydro_3_C_sf"/>
</dbReference>